<evidence type="ECO:0000313" key="3">
    <source>
        <dbReference type="EMBL" id="CAK1542008.1"/>
    </source>
</evidence>
<protein>
    <submittedName>
        <fullName evidence="3">Uncharacterized protein</fullName>
    </submittedName>
</protein>
<feature type="region of interest" description="Disordered" evidence="1">
    <location>
        <begin position="854"/>
        <end position="880"/>
    </location>
</feature>
<feature type="region of interest" description="Disordered" evidence="1">
    <location>
        <begin position="898"/>
        <end position="970"/>
    </location>
</feature>
<name>A0AAV1IXZ4_9NEOP</name>
<evidence type="ECO:0000256" key="1">
    <source>
        <dbReference type="SAM" id="MobiDB-lite"/>
    </source>
</evidence>
<feature type="region of interest" description="Disordered" evidence="1">
    <location>
        <begin position="1331"/>
        <end position="1352"/>
    </location>
</feature>
<feature type="region of interest" description="Disordered" evidence="1">
    <location>
        <begin position="1435"/>
        <end position="1481"/>
    </location>
</feature>
<reference evidence="3 4" key="1">
    <citation type="submission" date="2023-11" db="EMBL/GenBank/DDBJ databases">
        <authorList>
            <person name="Okamura Y."/>
        </authorList>
    </citation>
    <scope>NUCLEOTIDE SEQUENCE [LARGE SCALE GENOMIC DNA]</scope>
</reference>
<keyword evidence="2" id="KW-0472">Membrane</keyword>
<sequence length="1731" mass="195473">MLISRVSEKECNENGEGDVNRNIYEYETANELFEIIAKKHNFNESENALKASDLVILYKNLDVGTKLMTEAKCCQTKPSNQYVETIIYNDGRDSDDSDVGEIYSTEDIRNIMMINKERIDLLTNTTSLEHTLCQKFGETTVNPSNFNTAYDKHLFFKDPHIKEQLNSVLPATSNMNVLPSSLLDYICCKRLEDNYNFYMDSIIKYVQHTIDQLKRISNGDYLTDKAKERWRQMDHASYNNDEKNTVLTNSVSIPIHVERKAGNMKSKWDDVVHSEVDVRSLSRILEKKIRVEIPRLICGTYELFSKRYQDNFIISCKKKTNAVNETHSRVDVVLKLKKSQSGQIISKINSIMILQTPQIASRETPETASNRCASLMCEITDTKIKPKIVEINESNVMPSDLTYENSFVSQQSPETYEESFIGVDTDVSSASLHFNNNLNCTDIFVTYPTLVDTKAYSDEQTDANFSLMSDDFLYGDQCFDKDSNAPEENDVAVKKKKSSSNIRIKSPYENSSHAIEEKKRKRLLEIRERREIKKKSLNEHCKISKHKYTRSAVLAQASSSVTKLSITNKSFYNSIYGQSINNEIKNTKKERKVLNPDLNIVVELENCEDESRVKSPKNKDKYINHSYYLDDADTEIMHLKDKQKAGIGEAYTASSSVESEEYGSSLSLLKDIISLQTPLAESNTKNFTLENENICNEAKKHMNFERTSEVNAVHTVPVNSPIDKLNSDYENEKQLGHPVECRKSIDKIYDLMKNLGKIKPSNSKLEESQDIDLGSRRNNDNLNHVESNQNCSSAQPSDSGTSLKHCMISSIPSCYSFDKTKESPPKKCMNRTSETFNVPVSITAKPLTIITQTKTPVARSTEENQKKDRRKIKSPVAKISENPLKAISQLLREFEHVQRSRHKMESDAKPNKKGSTDSKNTIHQVTFRKPIKAEPNLKHNEALSRVPTPKDRKSRAGKANVRPLEEKPVDKLNRKKITDIIDEAKEARGEAVRGPPKSRLDSLAQPKRPYSQPHYEQFPNKNRNTNRQQKLTINSPQTDRTTRNPVYPNTRPRRGTTDRTGSRKPNSTVPPIGVRRSESCSPVGNRKRSPVPVTGPSCKQNVPEAPETLLKKMVAVESYVKNHYGRGSPTREIKDFPGAQKSRVPLIPTDLDMGSVTSSRTAEESSALGNKLHYMIDSMINSTAPALSSLCEKKENLQSSDSINEAFVDTVGQYEEMISNTDFPIDVFGDKSIMTAVASLPKDNGHSAGNDVDFNLITYDIQPFNSLTELARLENALYRRLSAGTFQKRLRIKNLTLTPKHSLQQVLVLQSGDVGSVVIKSTLSQNVIEKTKHSNKMTEKENDSKNKSKQSKSHVDWSFANFPLQISTVGYSTTDTKGEVNRAVSKEDIHVQDSPKNKNNSLKVNTKDQFLERSQESLEQIVDADFVVPIAKDELKSDKKSPTDQDSSIPEKEMTKIDKDKSQNVSMNSTNNSTSVSKPTVADNSTSLDLLVGLLNEIKNITTCQTQLTGNGPIENDVTETQELEYILKRVEFHESSPEPSPQNILSLSSLQNITEQSFCAIYNNMGCNVPNNSIMIKNNPLHLDKEINVNIGGIEYVSTISDVPSQFLPLNVHHSTNVTSSLVNVIREPSEQSMYYFSDYHTLYSNSSFNKIIEIPKVETQQSRLGVITFGQESVRKNKRTFNAKGAKRLSTPTDVPNLKIKRDILVTVYSILVMTVFAALSFPEIFYRT</sequence>
<dbReference type="EMBL" id="CAVLEF010000003">
    <property type="protein sequence ID" value="CAK1542008.1"/>
    <property type="molecule type" value="Genomic_DNA"/>
</dbReference>
<feature type="compositionally biased region" description="Basic and acidic residues" evidence="1">
    <location>
        <begin position="1384"/>
        <end position="1396"/>
    </location>
</feature>
<feature type="transmembrane region" description="Helical" evidence="2">
    <location>
        <begin position="1706"/>
        <end position="1729"/>
    </location>
</feature>
<keyword evidence="2" id="KW-1133">Transmembrane helix</keyword>
<organism evidence="3 4">
    <name type="scientific">Leptosia nina</name>
    <dbReference type="NCBI Taxonomy" id="320188"/>
    <lineage>
        <taxon>Eukaryota</taxon>
        <taxon>Metazoa</taxon>
        <taxon>Ecdysozoa</taxon>
        <taxon>Arthropoda</taxon>
        <taxon>Hexapoda</taxon>
        <taxon>Insecta</taxon>
        <taxon>Pterygota</taxon>
        <taxon>Neoptera</taxon>
        <taxon>Endopterygota</taxon>
        <taxon>Lepidoptera</taxon>
        <taxon>Glossata</taxon>
        <taxon>Ditrysia</taxon>
        <taxon>Papilionoidea</taxon>
        <taxon>Pieridae</taxon>
        <taxon>Pierinae</taxon>
        <taxon>Leptosia</taxon>
    </lineage>
</organism>
<feature type="compositionally biased region" description="Basic and acidic residues" evidence="1">
    <location>
        <begin position="1435"/>
        <end position="1462"/>
    </location>
</feature>
<keyword evidence="2" id="KW-0812">Transmembrane</keyword>
<evidence type="ECO:0000313" key="4">
    <source>
        <dbReference type="Proteomes" id="UP001497472"/>
    </source>
</evidence>
<feature type="compositionally biased region" description="Low complexity" evidence="1">
    <location>
        <begin position="1463"/>
        <end position="1477"/>
    </location>
</feature>
<feature type="compositionally biased region" description="Basic and acidic residues" evidence="1">
    <location>
        <begin position="931"/>
        <end position="942"/>
    </location>
</feature>
<dbReference type="Proteomes" id="UP001497472">
    <property type="component" value="Unassembled WGS sequence"/>
</dbReference>
<comment type="caution">
    <text evidence="3">The sequence shown here is derived from an EMBL/GenBank/DDBJ whole genome shotgun (WGS) entry which is preliminary data.</text>
</comment>
<feature type="region of interest" description="Disordered" evidence="1">
    <location>
        <begin position="1384"/>
        <end position="1406"/>
    </location>
</feature>
<evidence type="ECO:0000256" key="2">
    <source>
        <dbReference type="SAM" id="Phobius"/>
    </source>
</evidence>
<gene>
    <name evidence="3" type="ORF">LNINA_LOCUS1945</name>
</gene>
<feature type="compositionally biased region" description="Polar residues" evidence="1">
    <location>
        <begin position="1019"/>
        <end position="1039"/>
    </location>
</feature>
<feature type="compositionally biased region" description="Basic and acidic residues" evidence="1">
    <location>
        <begin position="1331"/>
        <end position="1346"/>
    </location>
</feature>
<proteinExistence type="predicted"/>
<accession>A0AAV1IXZ4</accession>
<keyword evidence="4" id="KW-1185">Reference proteome</keyword>
<feature type="compositionally biased region" description="Basic and acidic residues" evidence="1">
    <location>
        <begin position="898"/>
        <end position="916"/>
    </location>
</feature>
<feature type="region of interest" description="Disordered" evidence="1">
    <location>
        <begin position="760"/>
        <end position="799"/>
    </location>
</feature>
<feature type="compositionally biased region" description="Polar residues" evidence="1">
    <location>
        <begin position="780"/>
        <end position="799"/>
    </location>
</feature>
<feature type="region of interest" description="Disordered" evidence="1">
    <location>
        <begin position="987"/>
        <end position="1102"/>
    </location>
</feature>